<keyword evidence="1" id="KW-0472">Membrane</keyword>
<dbReference type="RefSeq" id="WP_163177864.1">
    <property type="nucleotide sequence ID" value="NZ_JAAIWM010000001.1"/>
</dbReference>
<dbReference type="EMBL" id="JAAIWM010000001">
    <property type="protein sequence ID" value="NEY70867.1"/>
    <property type="molecule type" value="Genomic_DNA"/>
</dbReference>
<evidence type="ECO:0000259" key="2">
    <source>
        <dbReference type="Pfam" id="PF07331"/>
    </source>
</evidence>
<sequence>MSKTFDRYTSFLFFIIGAGFIFESYQISASSYGSNVGPDMFPKILGILLVLLSLRLFYETFRYQTKERGQVKPDYVRFLMIFGAAILYAALLELLGYVITTFLFLTVGFQVMQRGAWLKTIIISGAFSIGVYYLFVEVLQGSLPGFPTWFLG</sequence>
<name>A0A6M0Q3C3_9BACI</name>
<organism evidence="3 4">
    <name type="scientific">Bacillus mesophilus</name>
    <dbReference type="NCBI Taxonomy" id="1808955"/>
    <lineage>
        <taxon>Bacteria</taxon>
        <taxon>Bacillati</taxon>
        <taxon>Bacillota</taxon>
        <taxon>Bacilli</taxon>
        <taxon>Bacillales</taxon>
        <taxon>Bacillaceae</taxon>
        <taxon>Bacillus</taxon>
    </lineage>
</organism>
<evidence type="ECO:0000256" key="1">
    <source>
        <dbReference type="SAM" id="Phobius"/>
    </source>
</evidence>
<feature type="transmembrane region" description="Helical" evidence="1">
    <location>
        <begin position="116"/>
        <end position="135"/>
    </location>
</feature>
<gene>
    <name evidence="3" type="ORF">G4D63_03830</name>
</gene>
<feature type="transmembrane region" description="Helical" evidence="1">
    <location>
        <begin position="12"/>
        <end position="28"/>
    </location>
</feature>
<comment type="caution">
    <text evidence="3">The sequence shown here is derived from an EMBL/GenBank/DDBJ whole genome shotgun (WGS) entry which is preliminary data.</text>
</comment>
<proteinExistence type="predicted"/>
<feature type="domain" description="DUF1468" evidence="2">
    <location>
        <begin position="10"/>
        <end position="144"/>
    </location>
</feature>
<protein>
    <submittedName>
        <fullName evidence="3">Tripartite tricarboxylate transporter TctB family protein</fullName>
    </submittedName>
</protein>
<reference evidence="3 4" key="1">
    <citation type="submission" date="2020-02" db="EMBL/GenBank/DDBJ databases">
        <title>Bacillus aquiflavi sp. nov., isolated from yellow water of strong flavor Chinese baijiu in Yibin region of China.</title>
        <authorList>
            <person name="Xie J."/>
        </authorList>
    </citation>
    <scope>NUCLEOTIDE SEQUENCE [LARGE SCALE GENOMIC DNA]</scope>
    <source>
        <strain evidence="3 4">SA4</strain>
    </source>
</reference>
<feature type="transmembrane region" description="Helical" evidence="1">
    <location>
        <begin position="78"/>
        <end position="104"/>
    </location>
</feature>
<keyword evidence="4" id="KW-1185">Reference proteome</keyword>
<dbReference type="InterPro" id="IPR009936">
    <property type="entry name" value="DUF1468"/>
</dbReference>
<dbReference type="AlphaFoldDB" id="A0A6M0Q3C3"/>
<dbReference type="Proteomes" id="UP000481043">
    <property type="component" value="Unassembled WGS sequence"/>
</dbReference>
<evidence type="ECO:0000313" key="3">
    <source>
        <dbReference type="EMBL" id="NEY70867.1"/>
    </source>
</evidence>
<keyword evidence="1" id="KW-0812">Transmembrane</keyword>
<evidence type="ECO:0000313" key="4">
    <source>
        <dbReference type="Proteomes" id="UP000481043"/>
    </source>
</evidence>
<keyword evidence="1" id="KW-1133">Transmembrane helix</keyword>
<dbReference type="Pfam" id="PF07331">
    <property type="entry name" value="TctB"/>
    <property type="match status" value="1"/>
</dbReference>
<accession>A0A6M0Q3C3</accession>
<feature type="transmembrane region" description="Helical" evidence="1">
    <location>
        <begin position="40"/>
        <end position="58"/>
    </location>
</feature>